<dbReference type="PRINTS" id="PR00455">
    <property type="entry name" value="HTHTETR"/>
</dbReference>
<evidence type="ECO:0000256" key="2">
    <source>
        <dbReference type="PROSITE-ProRule" id="PRU00335"/>
    </source>
</evidence>
<evidence type="ECO:0000259" key="3">
    <source>
        <dbReference type="PROSITE" id="PS50977"/>
    </source>
</evidence>
<keyword evidence="5" id="KW-1185">Reference proteome</keyword>
<protein>
    <submittedName>
        <fullName evidence="4">TetR/AcrR family transcriptional regulator</fullName>
    </submittedName>
</protein>
<dbReference type="Proteomes" id="UP000309667">
    <property type="component" value="Unassembled WGS sequence"/>
</dbReference>
<reference evidence="4 5" key="1">
    <citation type="submission" date="2019-04" db="EMBL/GenBank/DDBJ databases">
        <title>Genome sequence of strain 7209-2.</title>
        <authorList>
            <person name="Gao J."/>
            <person name="Sun J."/>
        </authorList>
    </citation>
    <scope>NUCLEOTIDE SEQUENCE [LARGE SCALE GENOMIC DNA]</scope>
    <source>
        <strain evidence="4 5">7209-2</strain>
    </source>
</reference>
<sequence>MTPPCYPVAGVGRFAAGADPVKRGQILDGAHRVFMKMGYDAASMNDVTREAGVSKGTIYVYFQSKEELFAALIERAKGLFTESVRELLSQHPDPDEGLRLFAYAFVDQIFNTEMIPAMRILLGVIDRMPSLCQRFFAGSPNNARSVLKDYLDQQVTAGRLNIEDTNLAAAQFIELTVGSYFKGKLFNEAPTRPEDSELERVIGGGMKVFFCAYGAKSNGL</sequence>
<dbReference type="Gene3D" id="1.10.357.10">
    <property type="entry name" value="Tetracycline Repressor, domain 2"/>
    <property type="match status" value="1"/>
</dbReference>
<proteinExistence type="predicted"/>
<dbReference type="PANTHER" id="PTHR30055:SF146">
    <property type="entry name" value="HTH-TYPE TRANSCRIPTIONAL DUAL REGULATOR CECR"/>
    <property type="match status" value="1"/>
</dbReference>
<name>A0ABY2QW82_9HYPH</name>
<dbReference type="EMBL" id="STGT01000002">
    <property type="protein sequence ID" value="THV15215.1"/>
    <property type="molecule type" value="Genomic_DNA"/>
</dbReference>
<dbReference type="InterPro" id="IPR009057">
    <property type="entry name" value="Homeodomain-like_sf"/>
</dbReference>
<dbReference type="PROSITE" id="PS01081">
    <property type="entry name" value="HTH_TETR_1"/>
    <property type="match status" value="1"/>
</dbReference>
<dbReference type="PANTHER" id="PTHR30055">
    <property type="entry name" value="HTH-TYPE TRANSCRIPTIONAL REGULATOR RUTR"/>
    <property type="match status" value="1"/>
</dbReference>
<evidence type="ECO:0000313" key="4">
    <source>
        <dbReference type="EMBL" id="THV15215.1"/>
    </source>
</evidence>
<keyword evidence="1 2" id="KW-0238">DNA-binding</keyword>
<dbReference type="SUPFAM" id="SSF46689">
    <property type="entry name" value="Homeodomain-like"/>
    <property type="match status" value="1"/>
</dbReference>
<dbReference type="Pfam" id="PF00440">
    <property type="entry name" value="TetR_N"/>
    <property type="match status" value="1"/>
</dbReference>
<dbReference type="Pfam" id="PF14246">
    <property type="entry name" value="TetR_C_7"/>
    <property type="match status" value="1"/>
</dbReference>
<accession>A0ABY2QW82</accession>
<feature type="domain" description="HTH tetR-type" evidence="3">
    <location>
        <begin position="20"/>
        <end position="80"/>
    </location>
</feature>
<dbReference type="RefSeq" id="WP_136557501.1">
    <property type="nucleotide sequence ID" value="NZ_JBKBQL010000001.1"/>
</dbReference>
<dbReference type="PROSITE" id="PS50977">
    <property type="entry name" value="HTH_TETR_2"/>
    <property type="match status" value="1"/>
</dbReference>
<gene>
    <name evidence="4" type="ORF">E9677_07610</name>
</gene>
<organism evidence="4 5">
    <name type="scientific">Rhizobium rhizophilum</name>
    <dbReference type="NCBI Taxonomy" id="1850373"/>
    <lineage>
        <taxon>Bacteria</taxon>
        <taxon>Pseudomonadati</taxon>
        <taxon>Pseudomonadota</taxon>
        <taxon>Alphaproteobacteria</taxon>
        <taxon>Hyphomicrobiales</taxon>
        <taxon>Rhizobiaceae</taxon>
        <taxon>Rhizobium/Agrobacterium group</taxon>
        <taxon>Rhizobium</taxon>
    </lineage>
</organism>
<dbReference type="InterPro" id="IPR001647">
    <property type="entry name" value="HTH_TetR"/>
</dbReference>
<dbReference type="InterPro" id="IPR023772">
    <property type="entry name" value="DNA-bd_HTH_TetR-type_CS"/>
</dbReference>
<evidence type="ECO:0000256" key="1">
    <source>
        <dbReference type="ARBA" id="ARBA00023125"/>
    </source>
</evidence>
<feature type="DNA-binding region" description="H-T-H motif" evidence="2">
    <location>
        <begin position="43"/>
        <end position="62"/>
    </location>
</feature>
<dbReference type="InterPro" id="IPR039536">
    <property type="entry name" value="TetR_C_Proteobacteria"/>
</dbReference>
<dbReference type="InterPro" id="IPR050109">
    <property type="entry name" value="HTH-type_TetR-like_transc_reg"/>
</dbReference>
<comment type="caution">
    <text evidence="4">The sequence shown here is derived from an EMBL/GenBank/DDBJ whole genome shotgun (WGS) entry which is preliminary data.</text>
</comment>
<evidence type="ECO:0000313" key="5">
    <source>
        <dbReference type="Proteomes" id="UP000309667"/>
    </source>
</evidence>